<dbReference type="InterPro" id="IPR003837">
    <property type="entry name" value="GatC"/>
</dbReference>
<dbReference type="AlphaFoldDB" id="A0A841GUQ3"/>
<dbReference type="GO" id="GO:0006412">
    <property type="term" value="P:translation"/>
    <property type="evidence" value="ECO:0007669"/>
    <property type="project" value="UniProtKB-UniRule"/>
</dbReference>
<dbReference type="Gene3D" id="1.10.20.60">
    <property type="entry name" value="Glu-tRNAGln amidotransferase C subunit, N-terminal domain"/>
    <property type="match status" value="1"/>
</dbReference>
<keyword evidence="3" id="KW-1185">Reference proteome</keyword>
<dbReference type="PANTHER" id="PTHR15004">
    <property type="entry name" value="GLUTAMYL-TRNA(GLN) AMIDOTRANSFERASE SUBUNIT C, MITOCHONDRIAL"/>
    <property type="match status" value="1"/>
</dbReference>
<evidence type="ECO:0000256" key="1">
    <source>
        <dbReference type="HAMAP-Rule" id="MF_00122"/>
    </source>
</evidence>
<gene>
    <name evidence="1" type="primary">gatC</name>
    <name evidence="2" type="ORF">HNP65_000919</name>
</gene>
<dbReference type="Proteomes" id="UP000555828">
    <property type="component" value="Unassembled WGS sequence"/>
</dbReference>
<organism evidence="2 3">
    <name type="scientific">Thermosipho japonicus</name>
    <dbReference type="NCBI Taxonomy" id="90323"/>
    <lineage>
        <taxon>Bacteria</taxon>
        <taxon>Thermotogati</taxon>
        <taxon>Thermotogota</taxon>
        <taxon>Thermotogae</taxon>
        <taxon>Thermotogales</taxon>
        <taxon>Fervidobacteriaceae</taxon>
        <taxon>Thermosipho</taxon>
    </lineage>
</organism>
<comment type="catalytic activity">
    <reaction evidence="1">
        <text>L-aspartyl-tRNA(Asn) + L-glutamine + ATP + H2O = L-asparaginyl-tRNA(Asn) + L-glutamate + ADP + phosphate + 2 H(+)</text>
        <dbReference type="Rhea" id="RHEA:14513"/>
        <dbReference type="Rhea" id="RHEA-COMP:9674"/>
        <dbReference type="Rhea" id="RHEA-COMP:9677"/>
        <dbReference type="ChEBI" id="CHEBI:15377"/>
        <dbReference type="ChEBI" id="CHEBI:15378"/>
        <dbReference type="ChEBI" id="CHEBI:29985"/>
        <dbReference type="ChEBI" id="CHEBI:30616"/>
        <dbReference type="ChEBI" id="CHEBI:43474"/>
        <dbReference type="ChEBI" id="CHEBI:58359"/>
        <dbReference type="ChEBI" id="CHEBI:78515"/>
        <dbReference type="ChEBI" id="CHEBI:78516"/>
        <dbReference type="ChEBI" id="CHEBI:456216"/>
    </reaction>
</comment>
<dbReference type="RefSeq" id="WP_184619156.1">
    <property type="nucleotide sequence ID" value="NZ_JACHEX010000002.1"/>
</dbReference>
<comment type="caution">
    <text evidence="2">The sequence shown here is derived from an EMBL/GenBank/DDBJ whole genome shotgun (WGS) entry which is preliminary data.</text>
</comment>
<dbReference type="GO" id="GO:0070681">
    <property type="term" value="P:glutaminyl-tRNAGln biosynthesis via transamidation"/>
    <property type="evidence" value="ECO:0007669"/>
    <property type="project" value="TreeGrafter"/>
</dbReference>
<dbReference type="GO" id="GO:0016740">
    <property type="term" value="F:transferase activity"/>
    <property type="evidence" value="ECO:0007669"/>
    <property type="project" value="UniProtKB-KW"/>
</dbReference>
<dbReference type="HAMAP" id="MF_00122">
    <property type="entry name" value="GatC"/>
    <property type="match status" value="1"/>
</dbReference>
<name>A0A841GUQ3_9BACT</name>
<dbReference type="EMBL" id="JACHEX010000002">
    <property type="protein sequence ID" value="MBB6062481.1"/>
    <property type="molecule type" value="Genomic_DNA"/>
</dbReference>
<evidence type="ECO:0000313" key="2">
    <source>
        <dbReference type="EMBL" id="MBB6062481.1"/>
    </source>
</evidence>
<dbReference type="NCBIfam" id="TIGR00135">
    <property type="entry name" value="gatC"/>
    <property type="match status" value="1"/>
</dbReference>
<proteinExistence type="inferred from homology"/>
<accession>A0A841GUQ3</accession>
<dbReference type="PANTHER" id="PTHR15004:SF0">
    <property type="entry name" value="GLUTAMYL-TRNA(GLN) AMIDOTRANSFERASE SUBUNIT C, MITOCHONDRIAL"/>
    <property type="match status" value="1"/>
</dbReference>
<comment type="similarity">
    <text evidence="1">Belongs to the GatC family.</text>
</comment>
<keyword evidence="1" id="KW-0067">ATP-binding</keyword>
<keyword evidence="2" id="KW-0808">Transferase</keyword>
<keyword evidence="1" id="KW-0648">Protein biosynthesis</keyword>
<dbReference type="GO" id="GO:0005524">
    <property type="term" value="F:ATP binding"/>
    <property type="evidence" value="ECO:0007669"/>
    <property type="project" value="UniProtKB-KW"/>
</dbReference>
<dbReference type="SUPFAM" id="SSF141000">
    <property type="entry name" value="Glu-tRNAGln amidotransferase C subunit"/>
    <property type="match status" value="1"/>
</dbReference>
<evidence type="ECO:0000313" key="3">
    <source>
        <dbReference type="Proteomes" id="UP000555828"/>
    </source>
</evidence>
<comment type="subunit">
    <text evidence="1">Heterotrimer of A, B and C subunits.</text>
</comment>
<sequence length="93" mass="10870">MKIDEKLIEEIAKLARLEIENKQEFINEMQKIVDYFELLNNVDTEGIEPMYTPLESSASLRENGVVNFENVESIRKNFPEREGNYLKVPGIHK</sequence>
<dbReference type="InterPro" id="IPR036113">
    <property type="entry name" value="Asp/Glu-ADT_sf_sub_c"/>
</dbReference>
<protein>
    <recommendedName>
        <fullName evidence="1">Aspartyl/glutamyl-tRNA(Asn/Gln) amidotransferase subunit C</fullName>
        <shortName evidence="1">Asp/Glu-ADT subunit C</shortName>
        <ecNumber evidence="1">6.3.5.-</ecNumber>
    </recommendedName>
</protein>
<comment type="catalytic activity">
    <reaction evidence="1">
        <text>L-glutamyl-tRNA(Gln) + L-glutamine + ATP + H2O = L-glutaminyl-tRNA(Gln) + L-glutamate + ADP + phosphate + H(+)</text>
        <dbReference type="Rhea" id="RHEA:17521"/>
        <dbReference type="Rhea" id="RHEA-COMP:9681"/>
        <dbReference type="Rhea" id="RHEA-COMP:9684"/>
        <dbReference type="ChEBI" id="CHEBI:15377"/>
        <dbReference type="ChEBI" id="CHEBI:15378"/>
        <dbReference type="ChEBI" id="CHEBI:29985"/>
        <dbReference type="ChEBI" id="CHEBI:30616"/>
        <dbReference type="ChEBI" id="CHEBI:43474"/>
        <dbReference type="ChEBI" id="CHEBI:58359"/>
        <dbReference type="ChEBI" id="CHEBI:78520"/>
        <dbReference type="ChEBI" id="CHEBI:78521"/>
        <dbReference type="ChEBI" id="CHEBI:456216"/>
    </reaction>
</comment>
<dbReference type="EC" id="6.3.5.-" evidence="1"/>
<comment type="function">
    <text evidence="1">Allows the formation of correctly charged Asn-tRNA(Asn) or Gln-tRNA(Gln) through the transamidation of misacylated Asp-tRNA(Asn) or Glu-tRNA(Gln) in organisms which lack either or both of asparaginyl-tRNA or glutaminyl-tRNA synthetases. The reaction takes place in the presence of glutamine and ATP through an activated phospho-Asp-tRNA(Asn) or phospho-Glu-tRNA(Gln).</text>
</comment>
<dbReference type="Pfam" id="PF02686">
    <property type="entry name" value="GatC"/>
    <property type="match status" value="1"/>
</dbReference>
<dbReference type="GO" id="GO:0006450">
    <property type="term" value="P:regulation of translational fidelity"/>
    <property type="evidence" value="ECO:0007669"/>
    <property type="project" value="InterPro"/>
</dbReference>
<reference evidence="2 3" key="1">
    <citation type="submission" date="2020-08" db="EMBL/GenBank/DDBJ databases">
        <title>Genomic Encyclopedia of Type Strains, Phase IV (KMG-IV): sequencing the most valuable type-strain genomes for metagenomic binning, comparative biology and taxonomic classification.</title>
        <authorList>
            <person name="Goeker M."/>
        </authorList>
    </citation>
    <scope>NUCLEOTIDE SEQUENCE [LARGE SCALE GENOMIC DNA]</scope>
    <source>
        <strain evidence="2 3">DSM 13481</strain>
    </source>
</reference>
<keyword evidence="1 2" id="KW-0436">Ligase</keyword>
<dbReference type="GO" id="GO:0050567">
    <property type="term" value="F:glutaminyl-tRNA synthase (glutamine-hydrolyzing) activity"/>
    <property type="evidence" value="ECO:0007669"/>
    <property type="project" value="UniProtKB-UniRule"/>
</dbReference>
<keyword evidence="1" id="KW-0547">Nucleotide-binding</keyword>